<evidence type="ECO:0000313" key="2">
    <source>
        <dbReference type="EMBL" id="EFC40382.1"/>
    </source>
</evidence>
<feature type="coiled-coil region" evidence="1">
    <location>
        <begin position="50"/>
        <end position="85"/>
    </location>
</feature>
<dbReference type="RefSeq" id="XP_002673126.1">
    <property type="nucleotide sequence ID" value="XM_002673080.1"/>
</dbReference>
<dbReference type="EMBL" id="GG738893">
    <property type="protein sequence ID" value="EFC40382.1"/>
    <property type="molecule type" value="Genomic_DNA"/>
</dbReference>
<organism evidence="3">
    <name type="scientific">Naegleria gruberi</name>
    <name type="common">Amoeba</name>
    <dbReference type="NCBI Taxonomy" id="5762"/>
    <lineage>
        <taxon>Eukaryota</taxon>
        <taxon>Discoba</taxon>
        <taxon>Heterolobosea</taxon>
        <taxon>Tetramitia</taxon>
        <taxon>Eutetramitia</taxon>
        <taxon>Vahlkampfiidae</taxon>
        <taxon>Naegleria</taxon>
    </lineage>
</organism>
<keyword evidence="1" id="KW-0175">Coiled coil</keyword>
<protein>
    <submittedName>
        <fullName evidence="2">Predicted protein</fullName>
    </submittedName>
</protein>
<gene>
    <name evidence="2" type="ORF">NAEGRDRAFT_51852</name>
</gene>
<accession>D2VS88</accession>
<dbReference type="VEuPathDB" id="AmoebaDB:NAEGRDRAFT_51852"/>
<evidence type="ECO:0000313" key="3">
    <source>
        <dbReference type="Proteomes" id="UP000006671"/>
    </source>
</evidence>
<reference evidence="2 3" key="1">
    <citation type="journal article" date="2010" name="Cell">
        <title>The genome of Naegleria gruberi illuminates early eukaryotic versatility.</title>
        <authorList>
            <person name="Fritz-Laylin L.K."/>
            <person name="Prochnik S.E."/>
            <person name="Ginger M.L."/>
            <person name="Dacks J.B."/>
            <person name="Carpenter M.L."/>
            <person name="Field M.C."/>
            <person name="Kuo A."/>
            <person name="Paredez A."/>
            <person name="Chapman J."/>
            <person name="Pham J."/>
            <person name="Shu S."/>
            <person name="Neupane R."/>
            <person name="Cipriano M."/>
            <person name="Mancuso J."/>
            <person name="Tu H."/>
            <person name="Salamov A."/>
            <person name="Lindquist E."/>
            <person name="Shapiro H."/>
            <person name="Lucas S."/>
            <person name="Grigoriev I.V."/>
            <person name="Cande W.Z."/>
            <person name="Fulton C."/>
            <person name="Rokhsar D.S."/>
            <person name="Dawson S.C."/>
        </authorList>
    </citation>
    <scope>NUCLEOTIDE SEQUENCE [LARGE SCALE GENOMIC DNA]</scope>
    <source>
        <strain evidence="2 3">NEG-M</strain>
    </source>
</reference>
<dbReference type="KEGG" id="ngr:NAEGRDRAFT_51852"/>
<evidence type="ECO:0000256" key="1">
    <source>
        <dbReference type="SAM" id="Coils"/>
    </source>
</evidence>
<keyword evidence="3" id="KW-1185">Reference proteome</keyword>
<dbReference type="AlphaFoldDB" id="D2VS88"/>
<name>D2VS88_NAEGR</name>
<dbReference type="InParanoid" id="D2VS88"/>
<dbReference type="GeneID" id="8854839"/>
<proteinExistence type="predicted"/>
<dbReference type="Proteomes" id="UP000006671">
    <property type="component" value="Unassembled WGS sequence"/>
</dbReference>
<sequence>MATDHLYKIAQDPRLFLLLFKLYQSGLVSPKREEIKQETTELLIEEDGKQQQLEENSTNEEAELKREEEQIIESVTNEKQEVSSQIINSTDSQYKTLLDHLISHLGGRTALPDEEYCKLFEGGENGVFFQGLKESFSLKELIQFLHECVIPHHSFSLIKKFPMSVSAKELLQLTGRENDIDAVQKVTGLAISSIMNLKWMKNYSHLFHSFDSMRLVLDLKHNTYVSNNYNSVTKMCIVYPCYNVTEAFSYIIQNWPNLEEIECECYNLVIGKLENLKQIIEITIRDQVHTSVVQNLLTSFPKILKLNVNLRFWLEYHNKINNKTLGVLIPTGQSNLFKLLFKKHRVGSYPFYTIEDPLVSLEDFRKVYCEELGLIGLISNLHQEAQDLRIIANELLCDEDISKVKYVVRKVDRLVDRIDEEESMEFICAFEECLLDFNNIKQQVLKTL</sequence>